<gene>
    <name evidence="2" type="ORF">OESDEN_22822</name>
</gene>
<dbReference type="OrthoDB" id="5779643at2759"/>
<evidence type="ECO:0000313" key="3">
    <source>
        <dbReference type="Proteomes" id="UP000053660"/>
    </source>
</evidence>
<feature type="transmembrane region" description="Helical" evidence="1">
    <location>
        <begin position="59"/>
        <end position="79"/>
    </location>
</feature>
<dbReference type="AlphaFoldDB" id="A0A0B1RWU3"/>
<keyword evidence="1" id="KW-1133">Transmembrane helix</keyword>
<feature type="transmembrane region" description="Helical" evidence="1">
    <location>
        <begin position="91"/>
        <end position="113"/>
    </location>
</feature>
<dbReference type="EMBL" id="KN610643">
    <property type="protein sequence ID" value="KHJ77558.1"/>
    <property type="molecule type" value="Genomic_DNA"/>
</dbReference>
<evidence type="ECO:0000313" key="2">
    <source>
        <dbReference type="EMBL" id="KHJ77558.1"/>
    </source>
</evidence>
<name>A0A0B1RWU3_OESDE</name>
<accession>A0A0B1RWU3</accession>
<organism evidence="2 3">
    <name type="scientific">Oesophagostomum dentatum</name>
    <name type="common">Nodular worm</name>
    <dbReference type="NCBI Taxonomy" id="61180"/>
    <lineage>
        <taxon>Eukaryota</taxon>
        <taxon>Metazoa</taxon>
        <taxon>Ecdysozoa</taxon>
        <taxon>Nematoda</taxon>
        <taxon>Chromadorea</taxon>
        <taxon>Rhabditida</taxon>
        <taxon>Rhabditina</taxon>
        <taxon>Rhabditomorpha</taxon>
        <taxon>Strongyloidea</taxon>
        <taxon>Strongylidae</taxon>
        <taxon>Oesophagostomum</taxon>
    </lineage>
</organism>
<keyword evidence="1" id="KW-0472">Membrane</keyword>
<keyword evidence="3" id="KW-1185">Reference proteome</keyword>
<sequence>MWANSPPFVNPVEVSNDLLSGPISFEEASAGDCLGNYTVGSFSCIDVVVTFSGSTFGTLATWFLPSVLLLIASWLHFWIHGSWSVPRTASAAVPFFLFAILFVSFSSTVFLYYGVR</sequence>
<proteinExistence type="predicted"/>
<reference evidence="2 3" key="1">
    <citation type="submission" date="2014-03" db="EMBL/GenBank/DDBJ databases">
        <title>Draft genome of the hookworm Oesophagostomum dentatum.</title>
        <authorList>
            <person name="Mitreva M."/>
        </authorList>
    </citation>
    <scope>NUCLEOTIDE SEQUENCE [LARGE SCALE GENOMIC DNA]</scope>
    <source>
        <strain evidence="2 3">OD-Hann</strain>
    </source>
</reference>
<dbReference type="Proteomes" id="UP000053660">
    <property type="component" value="Unassembled WGS sequence"/>
</dbReference>
<keyword evidence="1" id="KW-0812">Transmembrane</keyword>
<protein>
    <submittedName>
        <fullName evidence="2">Uncharacterized protein</fullName>
    </submittedName>
</protein>
<evidence type="ECO:0000256" key="1">
    <source>
        <dbReference type="SAM" id="Phobius"/>
    </source>
</evidence>